<accession>A0A6G4XFC6</accession>
<keyword evidence="7 8" id="KW-0012">Acyltransferase</keyword>
<dbReference type="Pfam" id="PF20154">
    <property type="entry name" value="LNT_N"/>
    <property type="match status" value="1"/>
</dbReference>
<feature type="compositionally biased region" description="Basic and acidic residues" evidence="9">
    <location>
        <begin position="519"/>
        <end position="529"/>
    </location>
</feature>
<reference evidence="11 12" key="1">
    <citation type="submission" date="2020-02" db="EMBL/GenBank/DDBJ databases">
        <title>Whole-genome analyses of novel actinobacteria.</title>
        <authorList>
            <person name="Sahin N."/>
            <person name="Tokatli A."/>
        </authorList>
    </citation>
    <scope>NUCLEOTIDE SEQUENCE [LARGE SCALE GENOMIC DNA]</scope>
    <source>
        <strain evidence="11 12">YC504</strain>
    </source>
</reference>
<keyword evidence="3 8" id="KW-0808">Transferase</keyword>
<dbReference type="Gene3D" id="3.60.110.10">
    <property type="entry name" value="Carbon-nitrogen hydrolase"/>
    <property type="match status" value="1"/>
</dbReference>
<evidence type="ECO:0000256" key="9">
    <source>
        <dbReference type="SAM" id="MobiDB-lite"/>
    </source>
</evidence>
<evidence type="ECO:0000313" key="12">
    <source>
        <dbReference type="Proteomes" id="UP000481109"/>
    </source>
</evidence>
<feature type="transmembrane region" description="Helical" evidence="8">
    <location>
        <begin position="163"/>
        <end position="190"/>
    </location>
</feature>
<sequence length="529" mass="56431">MAGSAGAREGFARRLRSPWWRALAAVAAGALPALAFPEPNWWWFAWVALVPWMLLVRSAPSGRRAGLDGWLGGTGFMLAMHHWLAPNLHVFTVVIAALLGLLWLPWGRLVRHLLGGAPSRRRSAAALAVLPSAWLVVELVRSWEGLGGPWGLLGSSQWQLEPALRLASVGGVWLVTLAIVAVNTGVVLLLAHPPARVPAITGIALVAVVTTAAWTWAPRPQEAGRIRVALVQPGIVNGLGASGNRFDREEALTRTLVGRDVDLVVWGESSVGHDLATRADLADRLARLSRELGAEILVNVDARRSDKPGIFKSSVLIGPDGPTGDRYDKMRLVPFGEYVPARSLLGWATSVGEAAGEDRRRGTAPVVMPIGEGWTVGPLVCFESAFPDMSRQLTRRGAQLLLAQSATSTFQASWAPGQHASLAAMRAAENGRPMVHATLTGVSSVYAADGSRIGEALGTDERAAGVYDIRLTSGTTPFVRLGDWAVYAALTVLALLLAFEGARAFRQPVPTRSARSARTAHESPAHPGR</sequence>
<feature type="domain" description="CN hydrolase" evidence="10">
    <location>
        <begin position="226"/>
        <end position="471"/>
    </location>
</feature>
<dbReference type="PANTHER" id="PTHR38686:SF1">
    <property type="entry name" value="APOLIPOPROTEIN N-ACYLTRANSFERASE"/>
    <property type="match status" value="1"/>
</dbReference>
<dbReference type="AlphaFoldDB" id="A0A6G4XFC6"/>
<evidence type="ECO:0000256" key="6">
    <source>
        <dbReference type="ARBA" id="ARBA00023136"/>
    </source>
</evidence>
<feature type="transmembrane region" description="Helical" evidence="8">
    <location>
        <begin position="41"/>
        <end position="60"/>
    </location>
</feature>
<dbReference type="PROSITE" id="PS50263">
    <property type="entry name" value="CN_HYDROLASE"/>
    <property type="match status" value="1"/>
</dbReference>
<comment type="subcellular location">
    <subcellularLocation>
        <location evidence="1 8">Cell membrane</location>
        <topology evidence="1 8">Multi-pass membrane protein</topology>
    </subcellularLocation>
</comment>
<dbReference type="GO" id="GO:0016410">
    <property type="term" value="F:N-acyltransferase activity"/>
    <property type="evidence" value="ECO:0007669"/>
    <property type="project" value="UniProtKB-UniRule"/>
</dbReference>
<comment type="pathway">
    <text evidence="8">Protein modification; lipoprotein biosynthesis (N-acyl transfer).</text>
</comment>
<dbReference type="InterPro" id="IPR003010">
    <property type="entry name" value="C-N_Hydrolase"/>
</dbReference>
<dbReference type="InterPro" id="IPR045378">
    <property type="entry name" value="LNT_N"/>
</dbReference>
<dbReference type="CDD" id="cd07571">
    <property type="entry name" value="ALP_N-acyl_transferase"/>
    <property type="match status" value="1"/>
</dbReference>
<dbReference type="RefSeq" id="WP_165330944.1">
    <property type="nucleotide sequence ID" value="NZ_JAAKZW010000014.1"/>
</dbReference>
<evidence type="ECO:0000256" key="5">
    <source>
        <dbReference type="ARBA" id="ARBA00022989"/>
    </source>
</evidence>
<evidence type="ECO:0000256" key="3">
    <source>
        <dbReference type="ARBA" id="ARBA00022679"/>
    </source>
</evidence>
<keyword evidence="6 8" id="KW-0472">Membrane</keyword>
<dbReference type="EMBL" id="JAAKZW010000014">
    <property type="protein sequence ID" value="NGO75424.1"/>
    <property type="molecule type" value="Genomic_DNA"/>
</dbReference>
<keyword evidence="4 8" id="KW-0812">Transmembrane</keyword>
<evidence type="ECO:0000313" key="11">
    <source>
        <dbReference type="EMBL" id="NGO75424.1"/>
    </source>
</evidence>
<keyword evidence="12" id="KW-1185">Reference proteome</keyword>
<dbReference type="NCBIfam" id="TIGR00546">
    <property type="entry name" value="lnt"/>
    <property type="match status" value="1"/>
</dbReference>
<proteinExistence type="inferred from homology"/>
<evidence type="ECO:0000256" key="8">
    <source>
        <dbReference type="HAMAP-Rule" id="MF_01148"/>
    </source>
</evidence>
<feature type="region of interest" description="Disordered" evidence="9">
    <location>
        <begin position="508"/>
        <end position="529"/>
    </location>
</feature>
<comment type="caution">
    <text evidence="11">The sequence shown here is derived from an EMBL/GenBank/DDBJ whole genome shotgun (WGS) entry which is preliminary data.</text>
</comment>
<feature type="transmembrane region" description="Helical" evidence="8">
    <location>
        <begin position="67"/>
        <end position="84"/>
    </location>
</feature>
<feature type="transmembrane region" description="Helical" evidence="8">
    <location>
        <begin position="123"/>
        <end position="143"/>
    </location>
</feature>
<dbReference type="SUPFAM" id="SSF56317">
    <property type="entry name" value="Carbon-nitrogen hydrolase"/>
    <property type="match status" value="1"/>
</dbReference>
<organism evidence="11 12">
    <name type="scientific">Streptomyces mesophilus</name>
    <dbReference type="NCBI Taxonomy" id="1775132"/>
    <lineage>
        <taxon>Bacteria</taxon>
        <taxon>Bacillati</taxon>
        <taxon>Actinomycetota</taxon>
        <taxon>Actinomycetes</taxon>
        <taxon>Kitasatosporales</taxon>
        <taxon>Streptomycetaceae</taxon>
        <taxon>Streptomyces</taxon>
    </lineage>
</organism>
<dbReference type="InterPro" id="IPR004563">
    <property type="entry name" value="Apolipo_AcylTrfase"/>
</dbReference>
<evidence type="ECO:0000259" key="10">
    <source>
        <dbReference type="PROSITE" id="PS50263"/>
    </source>
</evidence>
<keyword evidence="11" id="KW-0449">Lipoprotein</keyword>
<keyword evidence="5 8" id="KW-1133">Transmembrane helix</keyword>
<dbReference type="HAMAP" id="MF_01148">
    <property type="entry name" value="Lnt"/>
    <property type="match status" value="1"/>
</dbReference>
<comment type="catalytic activity">
    <reaction evidence="8">
        <text>N-terminal S-1,2-diacyl-sn-glyceryl-L-cysteinyl-[lipoprotein] + a glycerophospholipid = N-acyl-S-1,2-diacyl-sn-glyceryl-L-cysteinyl-[lipoprotein] + a 2-acyl-sn-glycero-3-phospholipid + H(+)</text>
        <dbReference type="Rhea" id="RHEA:48228"/>
        <dbReference type="Rhea" id="RHEA-COMP:14681"/>
        <dbReference type="Rhea" id="RHEA-COMP:14684"/>
        <dbReference type="ChEBI" id="CHEBI:15378"/>
        <dbReference type="ChEBI" id="CHEBI:136912"/>
        <dbReference type="ChEBI" id="CHEBI:140656"/>
        <dbReference type="ChEBI" id="CHEBI:140657"/>
        <dbReference type="ChEBI" id="CHEBI:140660"/>
        <dbReference type="EC" id="2.3.1.269"/>
    </reaction>
</comment>
<comment type="function">
    <text evidence="8">Catalyzes the phospholipid dependent N-acylation of the N-terminal cysteine of apolipoprotein, the last step in lipoprotein maturation.</text>
</comment>
<dbReference type="EC" id="2.3.1.269" evidence="8"/>
<gene>
    <name evidence="8 11" type="primary">lnt</name>
    <name evidence="11" type="ORF">G6045_06995</name>
</gene>
<dbReference type="InterPro" id="IPR036526">
    <property type="entry name" value="C-N_Hydrolase_sf"/>
</dbReference>
<dbReference type="Pfam" id="PF00795">
    <property type="entry name" value="CN_hydrolase"/>
    <property type="match status" value="1"/>
</dbReference>
<feature type="transmembrane region" description="Helical" evidence="8">
    <location>
        <begin position="18"/>
        <end position="35"/>
    </location>
</feature>
<protein>
    <recommendedName>
        <fullName evidence="8">Apolipoprotein N-acyltransferase</fullName>
        <shortName evidence="8">ALP N-acyltransferase</shortName>
        <ecNumber evidence="8">2.3.1.269</ecNumber>
    </recommendedName>
</protein>
<evidence type="ECO:0000256" key="2">
    <source>
        <dbReference type="ARBA" id="ARBA00022475"/>
    </source>
</evidence>
<feature type="transmembrane region" description="Helical" evidence="8">
    <location>
        <begin position="90"/>
        <end position="111"/>
    </location>
</feature>
<dbReference type="PANTHER" id="PTHR38686">
    <property type="entry name" value="APOLIPOPROTEIN N-ACYLTRANSFERASE"/>
    <property type="match status" value="1"/>
</dbReference>
<evidence type="ECO:0000256" key="4">
    <source>
        <dbReference type="ARBA" id="ARBA00022692"/>
    </source>
</evidence>
<comment type="similarity">
    <text evidence="8">Belongs to the CN hydrolase family. Apolipoprotein N-acyltransferase subfamily.</text>
</comment>
<evidence type="ECO:0000256" key="7">
    <source>
        <dbReference type="ARBA" id="ARBA00023315"/>
    </source>
</evidence>
<feature type="transmembrane region" description="Helical" evidence="8">
    <location>
        <begin position="197"/>
        <end position="217"/>
    </location>
</feature>
<keyword evidence="2 8" id="KW-1003">Cell membrane</keyword>
<dbReference type="GO" id="GO:0042158">
    <property type="term" value="P:lipoprotein biosynthetic process"/>
    <property type="evidence" value="ECO:0007669"/>
    <property type="project" value="UniProtKB-UniRule"/>
</dbReference>
<dbReference type="Proteomes" id="UP000481109">
    <property type="component" value="Unassembled WGS sequence"/>
</dbReference>
<dbReference type="UniPathway" id="UPA00666"/>
<dbReference type="GO" id="GO:0005886">
    <property type="term" value="C:plasma membrane"/>
    <property type="evidence" value="ECO:0007669"/>
    <property type="project" value="UniProtKB-SubCell"/>
</dbReference>
<name>A0A6G4XFC6_9ACTN</name>
<evidence type="ECO:0000256" key="1">
    <source>
        <dbReference type="ARBA" id="ARBA00004651"/>
    </source>
</evidence>